<keyword evidence="5 8" id="KW-0812">Transmembrane</keyword>
<protein>
    <recommendedName>
        <fullName evidence="8">L-lactate permease</fullName>
    </recommendedName>
</protein>
<feature type="transmembrane region" description="Helical" evidence="8">
    <location>
        <begin position="545"/>
        <end position="567"/>
    </location>
</feature>
<organism evidence="9 10">
    <name type="scientific">Aeoliella straminimaris</name>
    <dbReference type="NCBI Taxonomy" id="2954799"/>
    <lineage>
        <taxon>Bacteria</taxon>
        <taxon>Pseudomonadati</taxon>
        <taxon>Planctomycetota</taxon>
        <taxon>Planctomycetia</taxon>
        <taxon>Pirellulales</taxon>
        <taxon>Lacipirellulaceae</taxon>
        <taxon>Aeoliella</taxon>
    </lineage>
</organism>
<feature type="transmembrane region" description="Helical" evidence="8">
    <location>
        <begin position="240"/>
        <end position="260"/>
    </location>
</feature>
<keyword evidence="7 8" id="KW-0472">Membrane</keyword>
<evidence type="ECO:0000256" key="1">
    <source>
        <dbReference type="ARBA" id="ARBA00004651"/>
    </source>
</evidence>
<feature type="transmembrane region" description="Helical" evidence="8">
    <location>
        <begin position="103"/>
        <end position="123"/>
    </location>
</feature>
<evidence type="ECO:0000313" key="10">
    <source>
        <dbReference type="Proteomes" id="UP001155241"/>
    </source>
</evidence>
<comment type="similarity">
    <text evidence="2 8">Belongs to the lactate permease family.</text>
</comment>
<feature type="transmembrane region" description="Helical" evidence="8">
    <location>
        <begin position="374"/>
        <end position="394"/>
    </location>
</feature>
<accession>A0A9X2F9U8</accession>
<evidence type="ECO:0000256" key="7">
    <source>
        <dbReference type="ARBA" id="ARBA00023136"/>
    </source>
</evidence>
<evidence type="ECO:0000256" key="4">
    <source>
        <dbReference type="ARBA" id="ARBA00022475"/>
    </source>
</evidence>
<dbReference type="GO" id="GO:0015295">
    <property type="term" value="F:solute:proton symporter activity"/>
    <property type="evidence" value="ECO:0007669"/>
    <property type="project" value="TreeGrafter"/>
</dbReference>
<feature type="transmembrane region" description="Helical" evidence="8">
    <location>
        <begin position="266"/>
        <end position="283"/>
    </location>
</feature>
<gene>
    <name evidence="9" type="ORF">NG895_14160</name>
</gene>
<dbReference type="Proteomes" id="UP001155241">
    <property type="component" value="Unassembled WGS sequence"/>
</dbReference>
<evidence type="ECO:0000313" key="9">
    <source>
        <dbReference type="EMBL" id="MCO6045050.1"/>
    </source>
</evidence>
<keyword evidence="6 8" id="KW-1133">Transmembrane helix</keyword>
<keyword evidence="3 8" id="KW-0813">Transport</keyword>
<keyword evidence="4 8" id="KW-1003">Cell membrane</keyword>
<proteinExistence type="inferred from homology"/>
<feature type="transmembrane region" description="Helical" evidence="8">
    <location>
        <begin position="503"/>
        <end position="525"/>
    </location>
</feature>
<feature type="transmembrane region" description="Helical" evidence="8">
    <location>
        <begin position="62"/>
        <end position="82"/>
    </location>
</feature>
<feature type="transmembrane region" description="Helical" evidence="8">
    <location>
        <begin position="158"/>
        <end position="174"/>
    </location>
</feature>
<comment type="caution">
    <text evidence="8">Lacks conserved residue(s) required for the propagation of feature annotation.</text>
</comment>
<dbReference type="EMBL" id="JAMXLR010000051">
    <property type="protein sequence ID" value="MCO6045050.1"/>
    <property type="molecule type" value="Genomic_DNA"/>
</dbReference>
<dbReference type="PANTHER" id="PTHR30003:SF0">
    <property type="entry name" value="GLYCOLATE PERMEASE GLCA-RELATED"/>
    <property type="match status" value="1"/>
</dbReference>
<name>A0A9X2F9U8_9BACT</name>
<reference evidence="9" key="1">
    <citation type="submission" date="2022-06" db="EMBL/GenBank/DDBJ databases">
        <title>Aeoliella straminimaris, a novel planctomycete from sediments.</title>
        <authorList>
            <person name="Vitorino I.R."/>
            <person name="Lage O.M."/>
        </authorList>
    </citation>
    <scope>NUCLEOTIDE SEQUENCE</scope>
    <source>
        <strain evidence="9">ICT_H6.2</strain>
    </source>
</reference>
<comment type="function">
    <text evidence="8">Uptake of L-lactate across the membrane. Can also transport D-lactate and glycolate.</text>
</comment>
<dbReference type="RefSeq" id="WP_252853163.1">
    <property type="nucleotide sequence ID" value="NZ_JAMXLR010000051.1"/>
</dbReference>
<evidence type="ECO:0000256" key="5">
    <source>
        <dbReference type="ARBA" id="ARBA00022692"/>
    </source>
</evidence>
<evidence type="ECO:0000256" key="6">
    <source>
        <dbReference type="ARBA" id="ARBA00022989"/>
    </source>
</evidence>
<dbReference type="GO" id="GO:0015129">
    <property type="term" value="F:lactate transmembrane transporter activity"/>
    <property type="evidence" value="ECO:0007669"/>
    <property type="project" value="UniProtKB-UniRule"/>
</dbReference>
<dbReference type="PANTHER" id="PTHR30003">
    <property type="entry name" value="L-LACTATE PERMEASE"/>
    <property type="match status" value="1"/>
</dbReference>
<sequence>MPIQILALLALLPIASVGVLLLGLRWPASRAMPICYAVAAALALLVWRVSPITVAAATTKGAIVAAELLFIVFGAILLMNTLEQCGAMQSLRASFRGISPDRRVQAIIVAWLFGTFIEGSAGFGTPAALAVPLLVGLGFPPMAAVFCGMVIQSTPVSFGAAGTPILIGVNSGIVDSPAVQEYAASLGYVGPEGWHGFLALIGVRVAMIHGCVGMLIPLLMVSLMTRFFGPNRSWREGFAVWPFALFAAAAMIVPYVAAAYWLGPEFPSLAGGLCGMAIVITAAKQGFLMPRGDQVWDFAPEDQWDCTWTGNIVPHTNVARERPIPILQAWLPYLTVAVLLVLTRLPQLPLGGWAKQVGLTWSNMLGTPIEVKVFPVYTPGMIFVAVSVLSYLFFRLTAGFTAASYKLAWANAGRTMLRAFPALLFAVMMVQVFLNSGGGVSDYPKMPLALATGAEQLVGQAWPLLAPAIGGIGAAVAGSNTVSNMMFSLFQFDVAQRIGADPVWIVALQAIGGAAGNTICVHNVVAASAVVGLIGREGLILRKTLLVFLYYALVPGVVFLALARVLLY</sequence>
<dbReference type="InterPro" id="IPR003804">
    <property type="entry name" value="Lactate_perm"/>
</dbReference>
<feature type="transmembrane region" description="Helical" evidence="8">
    <location>
        <begin position="461"/>
        <end position="482"/>
    </location>
</feature>
<feature type="transmembrane region" description="Helical" evidence="8">
    <location>
        <begin position="330"/>
        <end position="354"/>
    </location>
</feature>
<feature type="transmembrane region" description="Helical" evidence="8">
    <location>
        <begin position="129"/>
        <end position="151"/>
    </location>
</feature>
<dbReference type="GO" id="GO:0005886">
    <property type="term" value="C:plasma membrane"/>
    <property type="evidence" value="ECO:0007669"/>
    <property type="project" value="UniProtKB-SubCell"/>
</dbReference>
<keyword evidence="10" id="KW-1185">Reference proteome</keyword>
<comment type="subcellular location">
    <subcellularLocation>
        <location evidence="1 8">Cell membrane</location>
        <topology evidence="1 8">Multi-pass membrane protein</topology>
    </subcellularLocation>
</comment>
<evidence type="ECO:0000256" key="8">
    <source>
        <dbReference type="RuleBase" id="RU365092"/>
    </source>
</evidence>
<feature type="transmembrane region" description="Helical" evidence="8">
    <location>
        <begin position="194"/>
        <end position="219"/>
    </location>
</feature>
<feature type="transmembrane region" description="Helical" evidence="8">
    <location>
        <begin position="6"/>
        <end position="24"/>
    </location>
</feature>
<dbReference type="AlphaFoldDB" id="A0A9X2F9U8"/>
<feature type="transmembrane region" description="Helical" evidence="8">
    <location>
        <begin position="415"/>
        <end position="434"/>
    </location>
</feature>
<dbReference type="Pfam" id="PF02652">
    <property type="entry name" value="Lactate_perm"/>
    <property type="match status" value="1"/>
</dbReference>
<feature type="transmembrane region" description="Helical" evidence="8">
    <location>
        <begin position="31"/>
        <end position="50"/>
    </location>
</feature>
<evidence type="ECO:0000256" key="3">
    <source>
        <dbReference type="ARBA" id="ARBA00022448"/>
    </source>
</evidence>
<evidence type="ECO:0000256" key="2">
    <source>
        <dbReference type="ARBA" id="ARBA00010100"/>
    </source>
</evidence>
<comment type="caution">
    <text evidence="9">The sequence shown here is derived from an EMBL/GenBank/DDBJ whole genome shotgun (WGS) entry which is preliminary data.</text>
</comment>